<evidence type="ECO:0000256" key="12">
    <source>
        <dbReference type="ARBA" id="ARBA00023136"/>
    </source>
</evidence>
<protein>
    <recommendedName>
        <fullName evidence="17">Cytochrome P450</fullName>
    </recommendedName>
</protein>
<dbReference type="SUPFAM" id="SSF48264">
    <property type="entry name" value="Cytochrome P450"/>
    <property type="match status" value="1"/>
</dbReference>
<feature type="transmembrane region" description="Helical" evidence="14">
    <location>
        <begin position="25"/>
        <end position="43"/>
    </location>
</feature>
<feature type="binding site" description="axial binding residue" evidence="13">
    <location>
        <position position="505"/>
    </location>
    <ligand>
        <name>heme</name>
        <dbReference type="ChEBI" id="CHEBI:30413"/>
    </ligand>
    <ligandPart>
        <name>Fe</name>
        <dbReference type="ChEBI" id="CHEBI:18248"/>
    </ligandPart>
</feature>
<dbReference type="PANTHER" id="PTHR24305:SF166">
    <property type="entry name" value="CYTOCHROME P450 12A4, MITOCHONDRIAL-RELATED"/>
    <property type="match status" value="1"/>
</dbReference>
<dbReference type="InterPro" id="IPR050121">
    <property type="entry name" value="Cytochrome_P450_monoxygenase"/>
</dbReference>
<evidence type="ECO:0000256" key="10">
    <source>
        <dbReference type="ARBA" id="ARBA00023004"/>
    </source>
</evidence>
<comment type="pathway">
    <text evidence="3">Secondary metabolite biosynthesis; terpenoid biosynthesis.</text>
</comment>
<evidence type="ECO:0000256" key="7">
    <source>
        <dbReference type="ARBA" id="ARBA00022723"/>
    </source>
</evidence>
<dbReference type="Pfam" id="PF00067">
    <property type="entry name" value="p450"/>
    <property type="match status" value="1"/>
</dbReference>
<dbReference type="Gene3D" id="1.10.630.10">
    <property type="entry name" value="Cytochrome P450"/>
    <property type="match status" value="1"/>
</dbReference>
<evidence type="ECO:0008006" key="17">
    <source>
        <dbReference type="Google" id="ProtNLM"/>
    </source>
</evidence>
<dbReference type="PRINTS" id="PR00463">
    <property type="entry name" value="EP450I"/>
</dbReference>
<keyword evidence="9" id="KW-0560">Oxidoreductase</keyword>
<keyword evidence="7 13" id="KW-0479">Metal-binding</keyword>
<dbReference type="GO" id="GO:0020037">
    <property type="term" value="F:heme binding"/>
    <property type="evidence" value="ECO:0007669"/>
    <property type="project" value="InterPro"/>
</dbReference>
<dbReference type="PANTHER" id="PTHR24305">
    <property type="entry name" value="CYTOCHROME P450"/>
    <property type="match status" value="1"/>
</dbReference>
<evidence type="ECO:0000256" key="3">
    <source>
        <dbReference type="ARBA" id="ARBA00004721"/>
    </source>
</evidence>
<organism evidence="15 16">
    <name type="scientific">Ephemerocybe angulata</name>
    <dbReference type="NCBI Taxonomy" id="980116"/>
    <lineage>
        <taxon>Eukaryota</taxon>
        <taxon>Fungi</taxon>
        <taxon>Dikarya</taxon>
        <taxon>Basidiomycota</taxon>
        <taxon>Agaricomycotina</taxon>
        <taxon>Agaricomycetes</taxon>
        <taxon>Agaricomycetidae</taxon>
        <taxon>Agaricales</taxon>
        <taxon>Agaricineae</taxon>
        <taxon>Psathyrellaceae</taxon>
        <taxon>Ephemerocybe</taxon>
    </lineage>
</organism>
<comment type="similarity">
    <text evidence="4">Belongs to the cytochrome P450 family.</text>
</comment>
<evidence type="ECO:0000256" key="14">
    <source>
        <dbReference type="SAM" id="Phobius"/>
    </source>
</evidence>
<dbReference type="CDD" id="cd11069">
    <property type="entry name" value="CYP_FUM15-like"/>
    <property type="match status" value="1"/>
</dbReference>
<keyword evidence="11" id="KW-0503">Monooxygenase</keyword>
<sequence length="587" mass="66826">MLEVRGVSTTMISLNNLGIDNYFKYVYALLAGWLIWGVVRRFLFPHPFDKIPGPAKGSFISGNLFEVFGPNGLEFHHSLTKNYGKVVRTFGLLNERVLFIRDPKALQYIFLKDQDLYQQPNQILLYVDAFTLSGTQKLITHHANRSARKIFGPGLISTLGDQHKRQRKMLNPVFSIAHMKKMIPTFFAVTYDLRDVLLRKIADGPQEVEMVSWLTRVALEIISLCGMGKSFSPIAENQEEHRYISSMKLLGPVGRKLLLLNKYILPWIINYKIGTPRMHRLVADALPFPSLHKICEIIDVMHEESTHIYDSKKKALAAGGKADEEQKDILNILMRENLKASAENKLEDDEVIAQISTLMFGASDTTSSAFVRILWLLAKHQDVQAKLREEIRDAKRFDGEPDYEQLAALTYLDAVCRETLRICASFTTPIKGTNGKDIPEIHIPRGTVMQISIQETNQDPEIWGPDSGEWKPERWLSPLPDSVLNARIPGVYSHLMTFIGGSKACIGFKFAEMEIKVILYVLIELFQFDLPKKEIFWKFTGLVSPSVDLNELKPQLPVIVSRSADHFQKFYCRAIAYTCFVESLKTD</sequence>
<dbReference type="InterPro" id="IPR002401">
    <property type="entry name" value="Cyt_P450_E_grp-I"/>
</dbReference>
<dbReference type="GO" id="GO:0016020">
    <property type="term" value="C:membrane"/>
    <property type="evidence" value="ECO:0007669"/>
    <property type="project" value="UniProtKB-SubCell"/>
</dbReference>
<keyword evidence="16" id="KW-1185">Reference proteome</keyword>
<dbReference type="GO" id="GO:0016705">
    <property type="term" value="F:oxidoreductase activity, acting on paired donors, with incorporation or reduction of molecular oxygen"/>
    <property type="evidence" value="ECO:0007669"/>
    <property type="project" value="InterPro"/>
</dbReference>
<keyword evidence="12 14" id="KW-0472">Membrane</keyword>
<accession>A0A8H5C8E1</accession>
<proteinExistence type="inferred from homology"/>
<evidence type="ECO:0000256" key="13">
    <source>
        <dbReference type="PIRSR" id="PIRSR602401-1"/>
    </source>
</evidence>
<gene>
    <name evidence="15" type="ORF">D9611_002914</name>
</gene>
<keyword evidence="10 13" id="KW-0408">Iron</keyword>
<keyword evidence="8 14" id="KW-1133">Transmembrane helix</keyword>
<comment type="cofactor">
    <cofactor evidence="1 13">
        <name>heme</name>
        <dbReference type="ChEBI" id="CHEBI:30413"/>
    </cofactor>
</comment>
<evidence type="ECO:0000256" key="9">
    <source>
        <dbReference type="ARBA" id="ARBA00023002"/>
    </source>
</evidence>
<evidence type="ECO:0000256" key="6">
    <source>
        <dbReference type="ARBA" id="ARBA00022692"/>
    </source>
</evidence>
<evidence type="ECO:0000256" key="11">
    <source>
        <dbReference type="ARBA" id="ARBA00023033"/>
    </source>
</evidence>
<evidence type="ECO:0000313" key="16">
    <source>
        <dbReference type="Proteomes" id="UP000541558"/>
    </source>
</evidence>
<dbReference type="InterPro" id="IPR001128">
    <property type="entry name" value="Cyt_P450"/>
</dbReference>
<evidence type="ECO:0000256" key="2">
    <source>
        <dbReference type="ARBA" id="ARBA00004370"/>
    </source>
</evidence>
<evidence type="ECO:0000256" key="4">
    <source>
        <dbReference type="ARBA" id="ARBA00010617"/>
    </source>
</evidence>
<evidence type="ECO:0000256" key="5">
    <source>
        <dbReference type="ARBA" id="ARBA00022617"/>
    </source>
</evidence>
<dbReference type="GO" id="GO:0004497">
    <property type="term" value="F:monooxygenase activity"/>
    <property type="evidence" value="ECO:0007669"/>
    <property type="project" value="UniProtKB-KW"/>
</dbReference>
<evidence type="ECO:0000256" key="8">
    <source>
        <dbReference type="ARBA" id="ARBA00022989"/>
    </source>
</evidence>
<dbReference type="AlphaFoldDB" id="A0A8H5C8E1"/>
<comment type="caution">
    <text evidence="15">The sequence shown here is derived from an EMBL/GenBank/DDBJ whole genome shotgun (WGS) entry which is preliminary data.</text>
</comment>
<reference evidence="15 16" key="1">
    <citation type="journal article" date="2020" name="ISME J.">
        <title>Uncovering the hidden diversity of litter-decomposition mechanisms in mushroom-forming fungi.</title>
        <authorList>
            <person name="Floudas D."/>
            <person name="Bentzer J."/>
            <person name="Ahren D."/>
            <person name="Johansson T."/>
            <person name="Persson P."/>
            <person name="Tunlid A."/>
        </authorList>
    </citation>
    <scope>NUCLEOTIDE SEQUENCE [LARGE SCALE GENOMIC DNA]</scope>
    <source>
        <strain evidence="15 16">CBS 175.51</strain>
    </source>
</reference>
<keyword evidence="6 14" id="KW-0812">Transmembrane</keyword>
<keyword evidence="5 13" id="KW-0349">Heme</keyword>
<dbReference type="InterPro" id="IPR036396">
    <property type="entry name" value="Cyt_P450_sf"/>
</dbReference>
<comment type="subcellular location">
    <subcellularLocation>
        <location evidence="2">Membrane</location>
    </subcellularLocation>
</comment>
<name>A0A8H5C8E1_9AGAR</name>
<dbReference type="Proteomes" id="UP000541558">
    <property type="component" value="Unassembled WGS sequence"/>
</dbReference>
<evidence type="ECO:0000313" key="15">
    <source>
        <dbReference type="EMBL" id="KAF5337010.1"/>
    </source>
</evidence>
<evidence type="ECO:0000256" key="1">
    <source>
        <dbReference type="ARBA" id="ARBA00001971"/>
    </source>
</evidence>
<dbReference type="GO" id="GO:0005506">
    <property type="term" value="F:iron ion binding"/>
    <property type="evidence" value="ECO:0007669"/>
    <property type="project" value="InterPro"/>
</dbReference>
<dbReference type="EMBL" id="JAACJK010000057">
    <property type="protein sequence ID" value="KAF5337010.1"/>
    <property type="molecule type" value="Genomic_DNA"/>
</dbReference>
<dbReference type="OrthoDB" id="1470350at2759"/>